<evidence type="ECO:0000313" key="3">
    <source>
        <dbReference type="Proteomes" id="UP001464891"/>
    </source>
</evidence>
<dbReference type="EMBL" id="JAMPKM010000036">
    <property type="protein sequence ID" value="MEP0820608.1"/>
    <property type="molecule type" value="Genomic_DNA"/>
</dbReference>
<reference evidence="2 3" key="1">
    <citation type="submission" date="2022-04" db="EMBL/GenBank/DDBJ databases">
        <title>Positive selection, recombination, and allopatry shape intraspecific diversity of widespread and dominant cyanobacteria.</title>
        <authorList>
            <person name="Wei J."/>
            <person name="Shu W."/>
            <person name="Hu C."/>
        </authorList>
    </citation>
    <scope>NUCLEOTIDE SEQUENCE [LARGE SCALE GENOMIC DNA]</scope>
    <source>
        <strain evidence="2 3">GB2-A4</strain>
    </source>
</reference>
<feature type="compositionally biased region" description="Basic and acidic residues" evidence="1">
    <location>
        <begin position="43"/>
        <end position="53"/>
    </location>
</feature>
<dbReference type="RefSeq" id="WP_190430991.1">
    <property type="nucleotide sequence ID" value="NZ_JAMPKM010000036.1"/>
</dbReference>
<evidence type="ECO:0000313" key="2">
    <source>
        <dbReference type="EMBL" id="MEP0820608.1"/>
    </source>
</evidence>
<keyword evidence="3" id="KW-1185">Reference proteome</keyword>
<sequence length="161" mass="17665">MTEMVLNSHHEAHIRGVAVTFSVSAPDLDPDAVTMATGLQPDRQARRGDERRNRAGRLLGSEQEGWWALGTRGKLDSKDVRAHFHYLHAQLLPHAAVIRAFAEGGETYFDVVWRSTYLYAGTGPIFDADSIRGVAELGAGMGFDIYQVDDEAEGKPTAPEV</sequence>
<protein>
    <submittedName>
        <fullName evidence="2">DUF4279 domain-containing protein</fullName>
    </submittedName>
</protein>
<dbReference type="InterPro" id="IPR025459">
    <property type="entry name" value="DUF4279"/>
</dbReference>
<feature type="region of interest" description="Disordered" evidence="1">
    <location>
        <begin position="32"/>
        <end position="55"/>
    </location>
</feature>
<dbReference type="Pfam" id="PF14106">
    <property type="entry name" value="DUF4279"/>
    <property type="match status" value="1"/>
</dbReference>
<name>A0ABV0JFN7_9CYAN</name>
<comment type="caution">
    <text evidence="2">The sequence shown here is derived from an EMBL/GenBank/DDBJ whole genome shotgun (WGS) entry which is preliminary data.</text>
</comment>
<dbReference type="Proteomes" id="UP001464891">
    <property type="component" value="Unassembled WGS sequence"/>
</dbReference>
<proteinExistence type="predicted"/>
<accession>A0ABV0JFN7</accession>
<organism evidence="2 3">
    <name type="scientific">Trichocoleus desertorum GB2-A4</name>
    <dbReference type="NCBI Taxonomy" id="2933944"/>
    <lineage>
        <taxon>Bacteria</taxon>
        <taxon>Bacillati</taxon>
        <taxon>Cyanobacteriota</taxon>
        <taxon>Cyanophyceae</taxon>
        <taxon>Leptolyngbyales</taxon>
        <taxon>Trichocoleusaceae</taxon>
        <taxon>Trichocoleus</taxon>
    </lineage>
</organism>
<evidence type="ECO:0000256" key="1">
    <source>
        <dbReference type="SAM" id="MobiDB-lite"/>
    </source>
</evidence>
<gene>
    <name evidence="2" type="ORF">NC998_26310</name>
</gene>